<evidence type="ECO:0000256" key="8">
    <source>
        <dbReference type="ARBA" id="ARBA00022741"/>
    </source>
</evidence>
<organism evidence="14 15">
    <name type="scientific">Silvibacterium bohemicum</name>
    <dbReference type="NCBI Taxonomy" id="1577686"/>
    <lineage>
        <taxon>Bacteria</taxon>
        <taxon>Pseudomonadati</taxon>
        <taxon>Acidobacteriota</taxon>
        <taxon>Terriglobia</taxon>
        <taxon>Terriglobales</taxon>
        <taxon>Acidobacteriaceae</taxon>
        <taxon>Silvibacterium</taxon>
    </lineage>
</organism>
<dbReference type="NCBIfam" id="TIGR00682">
    <property type="entry name" value="lpxK"/>
    <property type="match status" value="1"/>
</dbReference>
<keyword evidence="5 13" id="KW-0444">Lipid biosynthesis</keyword>
<dbReference type="GO" id="GO:0009245">
    <property type="term" value="P:lipid A biosynthetic process"/>
    <property type="evidence" value="ECO:0007669"/>
    <property type="project" value="UniProtKB-UniRule"/>
</dbReference>
<evidence type="ECO:0000256" key="3">
    <source>
        <dbReference type="ARBA" id="ARBA00012071"/>
    </source>
</evidence>
<sequence length="323" mass="35581">MNRDFLAPLVPLYRAAFAAKNVVYDRTWRTPDRLSWPVVSVGNLSVGGSGKTPLVIRLAQLLSAAGVHVDVLSRGYGRTSSDVARVNSAGSAELFGDEPLLISQKTGVPVYVGASRYAAGLQAEREFSGTGVHLLDDGFQHRKLARDFDIVVVHASDFEQQLLPAGRLREPLSSLRRASAIVLRSEDAALEEKIRQRGIRSPVWLQHRRLLVEAQSPAVAFCGIAHDQDFYSALKTNGVELTATRSFRDHHRYADFDIDTIVHLCQTTGAKVCVTTEKDLVRLSPEHRAKIASVVHLEAARLEVSLTDEPAVVRQLLALHVRK</sequence>
<evidence type="ECO:0000256" key="9">
    <source>
        <dbReference type="ARBA" id="ARBA00022777"/>
    </source>
</evidence>
<name>A0A841K005_9BACT</name>
<evidence type="ECO:0000313" key="15">
    <source>
        <dbReference type="Proteomes" id="UP000538666"/>
    </source>
</evidence>
<keyword evidence="11 13" id="KW-0443">Lipid metabolism</keyword>
<comment type="similarity">
    <text evidence="13">Belongs to the LpxK family.</text>
</comment>
<dbReference type="HAMAP" id="MF_00409">
    <property type="entry name" value="LpxK"/>
    <property type="match status" value="1"/>
</dbReference>
<feature type="binding site" evidence="13">
    <location>
        <begin position="45"/>
        <end position="52"/>
    </location>
    <ligand>
        <name>ATP</name>
        <dbReference type="ChEBI" id="CHEBI:30616"/>
    </ligand>
</feature>
<evidence type="ECO:0000256" key="6">
    <source>
        <dbReference type="ARBA" id="ARBA00022556"/>
    </source>
</evidence>
<reference evidence="14 15" key="1">
    <citation type="submission" date="2020-08" db="EMBL/GenBank/DDBJ databases">
        <title>Genomic Encyclopedia of Type Strains, Phase IV (KMG-IV): sequencing the most valuable type-strain genomes for metagenomic binning, comparative biology and taxonomic classification.</title>
        <authorList>
            <person name="Goeker M."/>
        </authorList>
    </citation>
    <scope>NUCLEOTIDE SEQUENCE [LARGE SCALE GENOMIC DNA]</scope>
    <source>
        <strain evidence="14 15">DSM 103733</strain>
    </source>
</reference>
<dbReference type="RefSeq" id="WP_050059978.1">
    <property type="nucleotide sequence ID" value="NZ_JACHEK010000012.1"/>
</dbReference>
<comment type="catalytic activity">
    <reaction evidence="13">
        <text>a lipid A disaccharide + ATP = a lipid IVA + ADP + H(+)</text>
        <dbReference type="Rhea" id="RHEA:67840"/>
        <dbReference type="ChEBI" id="CHEBI:15378"/>
        <dbReference type="ChEBI" id="CHEBI:30616"/>
        <dbReference type="ChEBI" id="CHEBI:176343"/>
        <dbReference type="ChEBI" id="CHEBI:176425"/>
        <dbReference type="ChEBI" id="CHEBI:456216"/>
        <dbReference type="EC" id="2.7.1.130"/>
    </reaction>
</comment>
<dbReference type="InterPro" id="IPR027417">
    <property type="entry name" value="P-loop_NTPase"/>
</dbReference>
<evidence type="ECO:0000313" key="14">
    <source>
        <dbReference type="EMBL" id="MBB6147073.1"/>
    </source>
</evidence>
<comment type="caution">
    <text evidence="14">The sequence shown here is derived from an EMBL/GenBank/DDBJ whole genome shotgun (WGS) entry which is preliminary data.</text>
</comment>
<dbReference type="EMBL" id="JACHEK010000012">
    <property type="protein sequence ID" value="MBB6147073.1"/>
    <property type="molecule type" value="Genomic_DNA"/>
</dbReference>
<keyword evidence="15" id="KW-1185">Reference proteome</keyword>
<evidence type="ECO:0000256" key="10">
    <source>
        <dbReference type="ARBA" id="ARBA00022840"/>
    </source>
</evidence>
<dbReference type="GO" id="GO:0009029">
    <property type="term" value="F:lipid-A 4'-kinase activity"/>
    <property type="evidence" value="ECO:0007669"/>
    <property type="project" value="UniProtKB-UniRule"/>
</dbReference>
<dbReference type="InterPro" id="IPR003758">
    <property type="entry name" value="LpxK"/>
</dbReference>
<dbReference type="GO" id="GO:0005886">
    <property type="term" value="C:plasma membrane"/>
    <property type="evidence" value="ECO:0007669"/>
    <property type="project" value="TreeGrafter"/>
</dbReference>
<dbReference type="PANTHER" id="PTHR42724:SF1">
    <property type="entry name" value="TETRAACYLDISACCHARIDE 4'-KINASE, MITOCHONDRIAL-RELATED"/>
    <property type="match status" value="1"/>
</dbReference>
<evidence type="ECO:0000256" key="2">
    <source>
        <dbReference type="ARBA" id="ARBA00004870"/>
    </source>
</evidence>
<dbReference type="GO" id="GO:0005524">
    <property type="term" value="F:ATP binding"/>
    <property type="evidence" value="ECO:0007669"/>
    <property type="project" value="UniProtKB-UniRule"/>
</dbReference>
<keyword evidence="10 13" id="KW-0067">ATP-binding</keyword>
<keyword evidence="7 13" id="KW-0808">Transferase</keyword>
<accession>A0A841K005</accession>
<dbReference type="PANTHER" id="PTHR42724">
    <property type="entry name" value="TETRAACYLDISACCHARIDE 4'-KINASE"/>
    <property type="match status" value="1"/>
</dbReference>
<dbReference type="Pfam" id="PF02606">
    <property type="entry name" value="LpxK"/>
    <property type="match status" value="1"/>
</dbReference>
<keyword evidence="6 13" id="KW-0441">Lipid A biosynthesis</keyword>
<dbReference type="EC" id="2.7.1.130" evidence="3 13"/>
<evidence type="ECO:0000256" key="7">
    <source>
        <dbReference type="ARBA" id="ARBA00022679"/>
    </source>
</evidence>
<evidence type="ECO:0000256" key="12">
    <source>
        <dbReference type="ARBA" id="ARBA00029757"/>
    </source>
</evidence>
<gene>
    <name evidence="13" type="primary">lpxK</name>
    <name evidence="14" type="ORF">HNQ77_005058</name>
</gene>
<dbReference type="Proteomes" id="UP000538666">
    <property type="component" value="Unassembled WGS sequence"/>
</dbReference>
<keyword evidence="8 13" id="KW-0547">Nucleotide-binding</keyword>
<dbReference type="CDD" id="cd01983">
    <property type="entry name" value="SIMIBI"/>
    <property type="match status" value="1"/>
</dbReference>
<dbReference type="AlphaFoldDB" id="A0A841K005"/>
<evidence type="ECO:0000256" key="11">
    <source>
        <dbReference type="ARBA" id="ARBA00023098"/>
    </source>
</evidence>
<evidence type="ECO:0000256" key="4">
    <source>
        <dbReference type="ARBA" id="ARBA00016436"/>
    </source>
</evidence>
<evidence type="ECO:0000256" key="1">
    <source>
        <dbReference type="ARBA" id="ARBA00002274"/>
    </source>
</evidence>
<proteinExistence type="inferred from homology"/>
<comment type="function">
    <text evidence="1 13">Transfers the gamma-phosphate of ATP to the 4'-position of a tetraacyldisaccharide 1-phosphate intermediate (termed DS-1-P) to form tetraacyldisaccharide 1,4'-bis-phosphate (lipid IVA).</text>
</comment>
<dbReference type="UniPathway" id="UPA00359">
    <property type="reaction ID" value="UER00482"/>
</dbReference>
<dbReference type="OrthoDB" id="9789797at2"/>
<dbReference type="SUPFAM" id="SSF52540">
    <property type="entry name" value="P-loop containing nucleoside triphosphate hydrolases"/>
    <property type="match status" value="1"/>
</dbReference>
<comment type="pathway">
    <text evidence="2 13">Glycolipid biosynthesis; lipid IV(A) biosynthesis; lipid IV(A) from (3R)-3-hydroxytetradecanoyl-[acyl-carrier-protein] and UDP-N-acetyl-alpha-D-glucosamine: step 6/6.</text>
</comment>
<dbReference type="GO" id="GO:0009244">
    <property type="term" value="P:lipopolysaccharide core region biosynthetic process"/>
    <property type="evidence" value="ECO:0007669"/>
    <property type="project" value="TreeGrafter"/>
</dbReference>
<evidence type="ECO:0000256" key="13">
    <source>
        <dbReference type="HAMAP-Rule" id="MF_00409"/>
    </source>
</evidence>
<protein>
    <recommendedName>
        <fullName evidence="4 13">Tetraacyldisaccharide 4'-kinase</fullName>
        <ecNumber evidence="3 13">2.7.1.130</ecNumber>
    </recommendedName>
    <alternativeName>
        <fullName evidence="12 13">Lipid A 4'-kinase</fullName>
    </alternativeName>
</protein>
<keyword evidence="9 13" id="KW-0418">Kinase</keyword>
<evidence type="ECO:0000256" key="5">
    <source>
        <dbReference type="ARBA" id="ARBA00022516"/>
    </source>
</evidence>